<keyword evidence="6" id="KW-0472">Membrane</keyword>
<sequence length="352" mass="37131">MAIQYPSGWQSHVVATKMPWPSSTLQDGNAIWHPLAQHGHLAPTVARPRSTCVAGGWQCPPSPSPCPSRPGCAAGEFSCRADGRCVPGAWLCDNEEDCPDGSDELCPPSPCAPHQPRCARGQCLEWGARCDGVPDCPDGSDEGGCPPTACVPPEFSCASGRCLPPERVCDGELDCGFADHSDEAGEYPSCGAGEFRCAVGRCVPYPRRCDGRDDCGDSSDERGCLCPPGHFQCPHDARCLPPATLCDGHRHCANGTDEAFCPGEGPGGPRDHQPPPSPQSAAVCDGVRHCRDGWDESPAVGWRIWGFPQPGLPRESGGSPWLGSLGDVGVPMARAVWGGSQFPSPRDTPIFP</sequence>
<keyword evidence="2" id="KW-0812">Transmembrane</keyword>
<dbReference type="CDD" id="cd00112">
    <property type="entry name" value="LDLa"/>
    <property type="match status" value="5"/>
</dbReference>
<keyword evidence="9" id="KW-0325">Glycoprotein</keyword>
<organism evidence="12 13">
    <name type="scientific">Calidris pygmaea</name>
    <name type="common">Spoon-billed sandpiper</name>
    <dbReference type="NCBI Taxonomy" id="425635"/>
    <lineage>
        <taxon>Eukaryota</taxon>
        <taxon>Metazoa</taxon>
        <taxon>Chordata</taxon>
        <taxon>Craniata</taxon>
        <taxon>Vertebrata</taxon>
        <taxon>Euteleostomi</taxon>
        <taxon>Archelosauria</taxon>
        <taxon>Archosauria</taxon>
        <taxon>Dinosauria</taxon>
        <taxon>Saurischia</taxon>
        <taxon>Theropoda</taxon>
        <taxon>Coelurosauria</taxon>
        <taxon>Aves</taxon>
        <taxon>Neognathae</taxon>
        <taxon>Neoaves</taxon>
        <taxon>Charadriiformes</taxon>
        <taxon>Scolopacidae</taxon>
        <taxon>Calidris</taxon>
    </lineage>
</organism>
<dbReference type="GO" id="GO:0043235">
    <property type="term" value="C:receptor complex"/>
    <property type="evidence" value="ECO:0007669"/>
    <property type="project" value="TreeGrafter"/>
</dbReference>
<dbReference type="SMART" id="SM00192">
    <property type="entry name" value="LDLa"/>
    <property type="match status" value="5"/>
</dbReference>
<evidence type="ECO:0000313" key="13">
    <source>
        <dbReference type="Proteomes" id="UP000694419"/>
    </source>
</evidence>
<feature type="disulfide bond" evidence="10">
    <location>
        <begin position="246"/>
        <end position="261"/>
    </location>
</feature>
<dbReference type="Pfam" id="PF00057">
    <property type="entry name" value="Ldl_recept_a"/>
    <property type="match status" value="5"/>
</dbReference>
<accession>A0A8C3JQS4</accession>
<feature type="disulfide bond" evidence="10">
    <location>
        <begin position="130"/>
        <end position="145"/>
    </location>
</feature>
<keyword evidence="5" id="KW-1133">Transmembrane helix</keyword>
<feature type="disulfide bond" evidence="10">
    <location>
        <begin position="157"/>
        <end position="175"/>
    </location>
</feature>
<feature type="disulfide bond" evidence="10">
    <location>
        <begin position="197"/>
        <end position="215"/>
    </location>
</feature>
<dbReference type="InterPro" id="IPR051221">
    <property type="entry name" value="LDLR-related"/>
</dbReference>
<comment type="caution">
    <text evidence="10">Lacks conserved residue(s) required for the propagation of feature annotation.</text>
</comment>
<feature type="disulfide bond" evidence="10">
    <location>
        <begin position="209"/>
        <end position="224"/>
    </location>
</feature>
<dbReference type="AlphaFoldDB" id="A0A8C3JQS4"/>
<dbReference type="PROSITE" id="PS01209">
    <property type="entry name" value="LDLRA_1"/>
    <property type="match status" value="2"/>
</dbReference>
<comment type="subcellular location">
    <subcellularLocation>
        <location evidence="1">Membrane</location>
        <topology evidence="1">Single-pass membrane protein</topology>
    </subcellularLocation>
</comment>
<evidence type="ECO:0000256" key="10">
    <source>
        <dbReference type="PROSITE-ProRule" id="PRU00124"/>
    </source>
</evidence>
<feature type="disulfide bond" evidence="10">
    <location>
        <begin position="150"/>
        <end position="162"/>
    </location>
</feature>
<dbReference type="Proteomes" id="UP000694419">
    <property type="component" value="Unplaced"/>
</dbReference>
<feature type="disulfide bond" evidence="10">
    <location>
        <begin position="111"/>
        <end position="123"/>
    </location>
</feature>
<evidence type="ECO:0000256" key="3">
    <source>
        <dbReference type="ARBA" id="ARBA00022729"/>
    </source>
</evidence>
<reference evidence="12" key="2">
    <citation type="submission" date="2025-09" db="UniProtKB">
        <authorList>
            <consortium name="Ensembl"/>
        </authorList>
    </citation>
    <scope>IDENTIFICATION</scope>
</reference>
<evidence type="ECO:0000256" key="8">
    <source>
        <dbReference type="ARBA" id="ARBA00023170"/>
    </source>
</evidence>
<name>A0A8C3JQS4_9CHAR</name>
<keyword evidence="7 10" id="KW-1015">Disulfide bond</keyword>
<evidence type="ECO:0000256" key="6">
    <source>
        <dbReference type="ARBA" id="ARBA00023136"/>
    </source>
</evidence>
<evidence type="ECO:0000256" key="2">
    <source>
        <dbReference type="ARBA" id="ARBA00022692"/>
    </source>
</evidence>
<dbReference type="InterPro" id="IPR036055">
    <property type="entry name" value="LDL_receptor-like_sf"/>
</dbReference>
<dbReference type="PRINTS" id="PR00261">
    <property type="entry name" value="LDLRECEPTOR"/>
</dbReference>
<feature type="disulfide bond" evidence="10">
    <location>
        <begin position="118"/>
        <end position="136"/>
    </location>
</feature>
<dbReference type="PROSITE" id="PS50068">
    <property type="entry name" value="LDLRA_2"/>
    <property type="match status" value="5"/>
</dbReference>
<proteinExistence type="predicted"/>
<dbReference type="GO" id="GO:0005886">
    <property type="term" value="C:plasma membrane"/>
    <property type="evidence" value="ECO:0007669"/>
    <property type="project" value="TreeGrafter"/>
</dbReference>
<reference evidence="12" key="1">
    <citation type="submission" date="2025-08" db="UniProtKB">
        <authorList>
            <consortium name="Ensembl"/>
        </authorList>
    </citation>
    <scope>IDENTIFICATION</scope>
</reference>
<dbReference type="GO" id="GO:0005041">
    <property type="term" value="F:low-density lipoprotein particle receptor activity"/>
    <property type="evidence" value="ECO:0007669"/>
    <property type="project" value="TreeGrafter"/>
</dbReference>
<evidence type="ECO:0000256" key="1">
    <source>
        <dbReference type="ARBA" id="ARBA00004167"/>
    </source>
</evidence>
<keyword evidence="13" id="KW-1185">Reference proteome</keyword>
<dbReference type="InterPro" id="IPR023415">
    <property type="entry name" value="LDLR_class-A_CS"/>
</dbReference>
<dbReference type="FunFam" id="4.10.400.10:FF:000034">
    <property type="entry name" value="Low-density lipoprotein receptor-related protein 2"/>
    <property type="match status" value="2"/>
</dbReference>
<evidence type="ECO:0000256" key="7">
    <source>
        <dbReference type="ARBA" id="ARBA00023157"/>
    </source>
</evidence>
<evidence type="ECO:0000256" key="9">
    <source>
        <dbReference type="ARBA" id="ARBA00023180"/>
    </source>
</evidence>
<dbReference type="PANTHER" id="PTHR22722:SF5">
    <property type="entry name" value="LOW-DENSITY LIPOPROTEIN RECEPTOR-RELATED PROTEIN 1B"/>
    <property type="match status" value="1"/>
</dbReference>
<feature type="disulfide bond" evidence="10">
    <location>
        <begin position="190"/>
        <end position="202"/>
    </location>
</feature>
<evidence type="ECO:0000256" key="11">
    <source>
        <dbReference type="SAM" id="MobiDB-lite"/>
    </source>
</evidence>
<protein>
    <submittedName>
        <fullName evidence="12">Uncharacterized protein</fullName>
    </submittedName>
</protein>
<evidence type="ECO:0000256" key="4">
    <source>
        <dbReference type="ARBA" id="ARBA00022737"/>
    </source>
</evidence>
<keyword evidence="8" id="KW-0675">Receptor</keyword>
<keyword evidence="4" id="KW-0677">Repeat</keyword>
<dbReference type="InterPro" id="IPR002172">
    <property type="entry name" value="LDrepeatLR_classA_rpt"/>
</dbReference>
<feature type="region of interest" description="Disordered" evidence="11">
    <location>
        <begin position="263"/>
        <end position="282"/>
    </location>
</feature>
<dbReference type="Gene3D" id="4.10.400.10">
    <property type="entry name" value="Low-density Lipoprotein Receptor"/>
    <property type="match status" value="5"/>
</dbReference>
<evidence type="ECO:0000313" key="12">
    <source>
        <dbReference type="Ensembl" id="ENSCPGP00000011730.1"/>
    </source>
</evidence>
<evidence type="ECO:0000256" key="5">
    <source>
        <dbReference type="ARBA" id="ARBA00022989"/>
    </source>
</evidence>
<dbReference type="PANTHER" id="PTHR22722">
    <property type="entry name" value="LOW-DENSITY LIPOPROTEIN RECEPTOR-RELATED PROTEIN 2-RELATED"/>
    <property type="match status" value="1"/>
</dbReference>
<dbReference type="Ensembl" id="ENSCPGT00000012866.1">
    <property type="protein sequence ID" value="ENSCPGP00000011730.1"/>
    <property type="gene ID" value="ENSCPGG00000008358.1"/>
</dbReference>
<dbReference type="SUPFAM" id="SSF57424">
    <property type="entry name" value="LDL receptor-like module"/>
    <property type="match status" value="5"/>
</dbReference>
<keyword evidence="3" id="KW-0732">Signal</keyword>